<dbReference type="EMBL" id="CM042019">
    <property type="protein sequence ID" value="KAI3824710.1"/>
    <property type="molecule type" value="Genomic_DNA"/>
</dbReference>
<proteinExistence type="predicted"/>
<accession>A0ACB9JXK0</accession>
<reference evidence="1 2" key="2">
    <citation type="journal article" date="2022" name="Mol. Ecol. Resour.">
        <title>The genomes of chicory, endive, great burdock and yacon provide insights into Asteraceae paleo-polyploidization history and plant inulin production.</title>
        <authorList>
            <person name="Fan W."/>
            <person name="Wang S."/>
            <person name="Wang H."/>
            <person name="Wang A."/>
            <person name="Jiang F."/>
            <person name="Liu H."/>
            <person name="Zhao H."/>
            <person name="Xu D."/>
            <person name="Zhang Y."/>
        </authorList>
    </citation>
    <scope>NUCLEOTIDE SEQUENCE [LARGE SCALE GENOMIC DNA]</scope>
    <source>
        <strain evidence="2">cv. Yunnan</strain>
        <tissue evidence="1">Leaves</tissue>
    </source>
</reference>
<comment type="caution">
    <text evidence="1">The sequence shown here is derived from an EMBL/GenBank/DDBJ whole genome shotgun (WGS) entry which is preliminary data.</text>
</comment>
<evidence type="ECO:0000313" key="1">
    <source>
        <dbReference type="EMBL" id="KAI3824710.1"/>
    </source>
</evidence>
<sequence>MSENSRKYGSNTRLLGSTEQNWCKAVASGTGITALALQVSKNADITLLKNALHKIQNNHPILNSMLHKNTFTGSTSFIINPPIPNLHLNIITLSTTSQLLRTLASHGSNASLSPLHLILEHELNINEWSGASTRTLCTRGLHLWFANFYTLPDEQWILVIWLHTAVCERTTAVSFLKELREVMGEGEGEGYKEEGNMGLEELIPVGKAKKPMWEHGKDMVAYSVNTFRLKNLKFKDLKGPLRSEVVRLKMNTQETHMLLAVKSSDDLATGEGGGGDLAHEPTTGGPADASKIMGYAELPDEVPDQSVVLQKFHEDEV</sequence>
<gene>
    <name evidence="1" type="ORF">L1987_06179</name>
</gene>
<organism evidence="1 2">
    <name type="scientific">Smallanthus sonchifolius</name>
    <dbReference type="NCBI Taxonomy" id="185202"/>
    <lineage>
        <taxon>Eukaryota</taxon>
        <taxon>Viridiplantae</taxon>
        <taxon>Streptophyta</taxon>
        <taxon>Embryophyta</taxon>
        <taxon>Tracheophyta</taxon>
        <taxon>Spermatophyta</taxon>
        <taxon>Magnoliopsida</taxon>
        <taxon>eudicotyledons</taxon>
        <taxon>Gunneridae</taxon>
        <taxon>Pentapetalae</taxon>
        <taxon>asterids</taxon>
        <taxon>campanulids</taxon>
        <taxon>Asterales</taxon>
        <taxon>Asteraceae</taxon>
        <taxon>Asteroideae</taxon>
        <taxon>Heliantheae alliance</taxon>
        <taxon>Millerieae</taxon>
        <taxon>Smallanthus</taxon>
    </lineage>
</organism>
<evidence type="ECO:0000313" key="2">
    <source>
        <dbReference type="Proteomes" id="UP001056120"/>
    </source>
</evidence>
<keyword evidence="2" id="KW-1185">Reference proteome</keyword>
<reference evidence="2" key="1">
    <citation type="journal article" date="2022" name="Mol. Ecol. Resour.">
        <title>The genomes of chicory, endive, great burdock and yacon provide insights into Asteraceae palaeo-polyploidization history and plant inulin production.</title>
        <authorList>
            <person name="Fan W."/>
            <person name="Wang S."/>
            <person name="Wang H."/>
            <person name="Wang A."/>
            <person name="Jiang F."/>
            <person name="Liu H."/>
            <person name="Zhao H."/>
            <person name="Xu D."/>
            <person name="Zhang Y."/>
        </authorList>
    </citation>
    <scope>NUCLEOTIDE SEQUENCE [LARGE SCALE GENOMIC DNA]</scope>
    <source>
        <strain evidence="2">cv. Yunnan</strain>
    </source>
</reference>
<protein>
    <submittedName>
        <fullName evidence="1">Uncharacterized protein</fullName>
    </submittedName>
</protein>
<name>A0ACB9JXK0_9ASTR</name>
<dbReference type="Proteomes" id="UP001056120">
    <property type="component" value="Linkage Group LG02"/>
</dbReference>